<organism evidence="1 2">
    <name type="scientific">Araneus ventricosus</name>
    <name type="common">Orbweaver spider</name>
    <name type="synonym">Epeira ventricosa</name>
    <dbReference type="NCBI Taxonomy" id="182803"/>
    <lineage>
        <taxon>Eukaryota</taxon>
        <taxon>Metazoa</taxon>
        <taxon>Ecdysozoa</taxon>
        <taxon>Arthropoda</taxon>
        <taxon>Chelicerata</taxon>
        <taxon>Arachnida</taxon>
        <taxon>Araneae</taxon>
        <taxon>Araneomorphae</taxon>
        <taxon>Entelegynae</taxon>
        <taxon>Araneoidea</taxon>
        <taxon>Araneidae</taxon>
        <taxon>Araneus</taxon>
    </lineage>
</organism>
<dbReference type="Proteomes" id="UP000499080">
    <property type="component" value="Unassembled WGS sequence"/>
</dbReference>
<evidence type="ECO:0000313" key="2">
    <source>
        <dbReference type="Proteomes" id="UP000499080"/>
    </source>
</evidence>
<accession>A0A4Y2C3Q1</accession>
<proteinExistence type="predicted"/>
<gene>
    <name evidence="1" type="ORF">AVEN_174061_1</name>
</gene>
<keyword evidence="2" id="KW-1185">Reference proteome</keyword>
<evidence type="ECO:0000313" key="1">
    <source>
        <dbReference type="EMBL" id="GBL98256.1"/>
    </source>
</evidence>
<name>A0A4Y2C3Q1_ARAVE</name>
<dbReference type="AlphaFoldDB" id="A0A4Y2C3Q1"/>
<protein>
    <submittedName>
        <fullName evidence="1">Uncharacterized protein</fullName>
    </submittedName>
</protein>
<sequence>MPFYKLINTPSLNSMVAVRPCLNQPNCISFFSGEESDQSEKKLVDQTKKQNPELGPEMVQQIRRDDGNFNSGLEMRSFDEQWTELGM</sequence>
<comment type="caution">
    <text evidence="1">The sequence shown here is derived from an EMBL/GenBank/DDBJ whole genome shotgun (WGS) entry which is preliminary data.</text>
</comment>
<reference evidence="1 2" key="1">
    <citation type="journal article" date="2019" name="Sci. Rep.">
        <title>Orb-weaving spider Araneus ventricosus genome elucidates the spidroin gene catalogue.</title>
        <authorList>
            <person name="Kono N."/>
            <person name="Nakamura H."/>
            <person name="Ohtoshi R."/>
            <person name="Moran D.A.P."/>
            <person name="Shinohara A."/>
            <person name="Yoshida Y."/>
            <person name="Fujiwara M."/>
            <person name="Mori M."/>
            <person name="Tomita M."/>
            <person name="Arakawa K."/>
        </authorList>
    </citation>
    <scope>NUCLEOTIDE SEQUENCE [LARGE SCALE GENOMIC DNA]</scope>
</reference>
<dbReference type="EMBL" id="BGPR01000138">
    <property type="protein sequence ID" value="GBL98256.1"/>
    <property type="molecule type" value="Genomic_DNA"/>
</dbReference>